<evidence type="ECO:0000313" key="1">
    <source>
        <dbReference type="EMBL" id="PBK79212.1"/>
    </source>
</evidence>
<dbReference type="EMBL" id="KZ293799">
    <property type="protein sequence ID" value="PBK79212.1"/>
    <property type="molecule type" value="Genomic_DNA"/>
</dbReference>
<dbReference type="STRING" id="47427.A0A2H3CJ46"/>
<dbReference type="AlphaFoldDB" id="A0A2H3CJ46"/>
<organism evidence="1 2">
    <name type="scientific">Armillaria gallica</name>
    <name type="common">Bulbous honey fungus</name>
    <name type="synonym">Armillaria bulbosa</name>
    <dbReference type="NCBI Taxonomy" id="47427"/>
    <lineage>
        <taxon>Eukaryota</taxon>
        <taxon>Fungi</taxon>
        <taxon>Dikarya</taxon>
        <taxon>Basidiomycota</taxon>
        <taxon>Agaricomycotina</taxon>
        <taxon>Agaricomycetes</taxon>
        <taxon>Agaricomycetidae</taxon>
        <taxon>Agaricales</taxon>
        <taxon>Marasmiineae</taxon>
        <taxon>Physalacriaceae</taxon>
        <taxon>Armillaria</taxon>
    </lineage>
</organism>
<dbReference type="OrthoDB" id="2990951at2759"/>
<keyword evidence="2" id="KW-1185">Reference proteome</keyword>
<evidence type="ECO:0000313" key="2">
    <source>
        <dbReference type="Proteomes" id="UP000217790"/>
    </source>
</evidence>
<dbReference type="Proteomes" id="UP000217790">
    <property type="component" value="Unassembled WGS sequence"/>
</dbReference>
<proteinExistence type="predicted"/>
<name>A0A2H3CJ46_ARMGA</name>
<gene>
    <name evidence="1" type="ORF">ARMGADRAFT_175608</name>
</gene>
<reference evidence="2" key="1">
    <citation type="journal article" date="2017" name="Nat. Ecol. Evol.">
        <title>Genome expansion and lineage-specific genetic innovations in the forest pathogenic fungi Armillaria.</title>
        <authorList>
            <person name="Sipos G."/>
            <person name="Prasanna A.N."/>
            <person name="Walter M.C."/>
            <person name="O'Connor E."/>
            <person name="Balint B."/>
            <person name="Krizsan K."/>
            <person name="Kiss B."/>
            <person name="Hess J."/>
            <person name="Varga T."/>
            <person name="Slot J."/>
            <person name="Riley R."/>
            <person name="Boka B."/>
            <person name="Rigling D."/>
            <person name="Barry K."/>
            <person name="Lee J."/>
            <person name="Mihaltcheva S."/>
            <person name="LaButti K."/>
            <person name="Lipzen A."/>
            <person name="Waldron R."/>
            <person name="Moloney N.M."/>
            <person name="Sperisen C."/>
            <person name="Kredics L."/>
            <person name="Vagvoelgyi C."/>
            <person name="Patrignani A."/>
            <person name="Fitzpatrick D."/>
            <person name="Nagy I."/>
            <person name="Doyle S."/>
            <person name="Anderson J.B."/>
            <person name="Grigoriev I.V."/>
            <person name="Gueldener U."/>
            <person name="Muensterkoetter M."/>
            <person name="Nagy L.G."/>
        </authorList>
    </citation>
    <scope>NUCLEOTIDE SEQUENCE [LARGE SCALE GENOMIC DNA]</scope>
    <source>
        <strain evidence="2">Ar21-2</strain>
    </source>
</reference>
<sequence>MSRLSALSNFSIGDIFKDIRDGPKSVKFPEKLLKVLEQKLHFSRMLVILTNSCGEQWSSSTEFSWSAAILGEFDLVSLMVEVQISRFVEI</sequence>
<accession>A0A2H3CJ46</accession>
<protein>
    <submittedName>
        <fullName evidence="1">Uncharacterized protein</fullName>
    </submittedName>
</protein>
<dbReference type="InParanoid" id="A0A2H3CJ46"/>